<evidence type="ECO:0000313" key="1">
    <source>
        <dbReference type="EMBL" id="KKL87085.1"/>
    </source>
</evidence>
<proteinExistence type="predicted"/>
<organism evidence="1">
    <name type="scientific">marine sediment metagenome</name>
    <dbReference type="NCBI Taxonomy" id="412755"/>
    <lineage>
        <taxon>unclassified sequences</taxon>
        <taxon>metagenomes</taxon>
        <taxon>ecological metagenomes</taxon>
    </lineage>
</organism>
<gene>
    <name evidence="1" type="ORF">LCGC14_1938200</name>
</gene>
<dbReference type="EMBL" id="LAZR01020932">
    <property type="protein sequence ID" value="KKL87085.1"/>
    <property type="molecule type" value="Genomic_DNA"/>
</dbReference>
<protein>
    <submittedName>
        <fullName evidence="1">Uncharacterized protein</fullName>
    </submittedName>
</protein>
<reference evidence="1" key="1">
    <citation type="journal article" date="2015" name="Nature">
        <title>Complex archaea that bridge the gap between prokaryotes and eukaryotes.</title>
        <authorList>
            <person name="Spang A."/>
            <person name="Saw J.H."/>
            <person name="Jorgensen S.L."/>
            <person name="Zaremba-Niedzwiedzka K."/>
            <person name="Martijn J."/>
            <person name="Lind A.E."/>
            <person name="van Eijk R."/>
            <person name="Schleper C."/>
            <person name="Guy L."/>
            <person name="Ettema T.J."/>
        </authorList>
    </citation>
    <scope>NUCLEOTIDE SEQUENCE</scope>
</reference>
<sequence length="74" mass="8584">MGKKIKIVTNWRLKSRILQLALQRLYAHLDYEDISDILCKDIILCTDNDAKIVERSIQDSLSQVGKILKECHND</sequence>
<dbReference type="AlphaFoldDB" id="A0A0F9HZJ7"/>
<accession>A0A0F9HZJ7</accession>
<name>A0A0F9HZJ7_9ZZZZ</name>
<comment type="caution">
    <text evidence="1">The sequence shown here is derived from an EMBL/GenBank/DDBJ whole genome shotgun (WGS) entry which is preliminary data.</text>
</comment>